<dbReference type="AlphaFoldDB" id="A0A2G9GCA4"/>
<feature type="signal peptide" evidence="2">
    <location>
        <begin position="1"/>
        <end position="24"/>
    </location>
</feature>
<evidence type="ECO:0000256" key="2">
    <source>
        <dbReference type="SAM" id="SignalP"/>
    </source>
</evidence>
<feature type="compositionally biased region" description="Low complexity" evidence="1">
    <location>
        <begin position="150"/>
        <end position="162"/>
    </location>
</feature>
<evidence type="ECO:0000313" key="4">
    <source>
        <dbReference type="Proteomes" id="UP000231279"/>
    </source>
</evidence>
<feature type="region of interest" description="Disordered" evidence="1">
    <location>
        <begin position="150"/>
        <end position="172"/>
    </location>
</feature>
<dbReference type="SUPFAM" id="SSF49503">
    <property type="entry name" value="Cupredoxins"/>
    <property type="match status" value="1"/>
</dbReference>
<dbReference type="OrthoDB" id="10259572at2759"/>
<dbReference type="EMBL" id="NKXS01005712">
    <property type="protein sequence ID" value="PIN02926.1"/>
    <property type="molecule type" value="Genomic_DNA"/>
</dbReference>
<dbReference type="InterPro" id="IPR008972">
    <property type="entry name" value="Cupredoxin"/>
</dbReference>
<comment type="caution">
    <text evidence="3">The sequence shown here is derived from an EMBL/GenBank/DDBJ whole genome shotgun (WGS) entry which is preliminary data.</text>
</comment>
<gene>
    <name evidence="3" type="ORF">CDL12_24556</name>
</gene>
<dbReference type="Gene3D" id="2.60.40.420">
    <property type="entry name" value="Cupredoxins - blue copper proteins"/>
    <property type="match status" value="1"/>
</dbReference>
<name>A0A2G9GCA4_9LAMI</name>
<sequence length="225" mass="24473">MGFSSISIFLFFLVALLHFQLSESATVVVDGVSEWKNPQVQMGDSVLFQHKFHYNLYIFRNQDAFSLCNFTQATLLTNPNSTSYTWHTSRPGFFYFSFNNGSNRPCLEGQKLAVKVSLPRVVVVAAPPISGGIMAPSPAFSWPFQPREIGSPSPAPGSSLPGTNAVAPDREGVPFINSNPAVPLPTGEVDSATIRPLPTSDHQHSKQVVGFSAVQMILSCIILMV</sequence>
<keyword evidence="2" id="KW-0732">Signal</keyword>
<feature type="chain" id="PRO_5013647999" description="Phytocyanin domain-containing protein" evidence="2">
    <location>
        <begin position="25"/>
        <end position="225"/>
    </location>
</feature>
<reference evidence="4" key="1">
    <citation type="journal article" date="2018" name="Gigascience">
        <title>Genome assembly of the Pink Ipe (Handroanthus impetiginosus, Bignoniaceae), a highly valued, ecologically keystone Neotropical timber forest tree.</title>
        <authorList>
            <person name="Silva-Junior O.B."/>
            <person name="Grattapaglia D."/>
            <person name="Novaes E."/>
            <person name="Collevatti R.G."/>
        </authorList>
    </citation>
    <scope>NUCLEOTIDE SEQUENCE [LARGE SCALE GENOMIC DNA]</scope>
    <source>
        <strain evidence="4">cv. UFG-1</strain>
    </source>
</reference>
<accession>A0A2G9GCA4</accession>
<protein>
    <recommendedName>
        <fullName evidence="5">Phytocyanin domain-containing protein</fullName>
    </recommendedName>
</protein>
<dbReference type="Proteomes" id="UP000231279">
    <property type="component" value="Unassembled WGS sequence"/>
</dbReference>
<evidence type="ECO:0000256" key="1">
    <source>
        <dbReference type="SAM" id="MobiDB-lite"/>
    </source>
</evidence>
<organism evidence="3 4">
    <name type="scientific">Handroanthus impetiginosus</name>
    <dbReference type="NCBI Taxonomy" id="429701"/>
    <lineage>
        <taxon>Eukaryota</taxon>
        <taxon>Viridiplantae</taxon>
        <taxon>Streptophyta</taxon>
        <taxon>Embryophyta</taxon>
        <taxon>Tracheophyta</taxon>
        <taxon>Spermatophyta</taxon>
        <taxon>Magnoliopsida</taxon>
        <taxon>eudicotyledons</taxon>
        <taxon>Gunneridae</taxon>
        <taxon>Pentapetalae</taxon>
        <taxon>asterids</taxon>
        <taxon>lamiids</taxon>
        <taxon>Lamiales</taxon>
        <taxon>Bignoniaceae</taxon>
        <taxon>Crescentiina</taxon>
        <taxon>Tabebuia alliance</taxon>
        <taxon>Handroanthus</taxon>
    </lineage>
</organism>
<dbReference type="STRING" id="429701.A0A2G9GCA4"/>
<evidence type="ECO:0000313" key="3">
    <source>
        <dbReference type="EMBL" id="PIN02926.1"/>
    </source>
</evidence>
<keyword evidence="4" id="KW-1185">Reference proteome</keyword>
<evidence type="ECO:0008006" key="5">
    <source>
        <dbReference type="Google" id="ProtNLM"/>
    </source>
</evidence>
<proteinExistence type="predicted"/>
<dbReference type="PANTHER" id="PTHR34662">
    <property type="entry name" value="OS04G0422700 PROTEIN"/>
    <property type="match status" value="1"/>
</dbReference>
<dbReference type="PANTHER" id="PTHR34662:SF3">
    <property type="entry name" value="OS04G0422700 PROTEIN"/>
    <property type="match status" value="1"/>
</dbReference>